<dbReference type="AlphaFoldDB" id="A0A7W8Y9X0"/>
<accession>A0A7W8Y9X0</accession>
<feature type="signal peptide" evidence="3">
    <location>
        <begin position="1"/>
        <end position="27"/>
    </location>
</feature>
<proteinExistence type="predicted"/>
<evidence type="ECO:0000256" key="2">
    <source>
        <dbReference type="SAM" id="MobiDB-lite"/>
    </source>
</evidence>
<dbReference type="Proteomes" id="UP000523863">
    <property type="component" value="Unassembled WGS sequence"/>
</dbReference>
<dbReference type="InterPro" id="IPR012480">
    <property type="entry name" value="Hepar_II_III_C"/>
</dbReference>
<comment type="caution">
    <text evidence="5">The sequence shown here is derived from an EMBL/GenBank/DDBJ whole genome shotgun (WGS) entry which is preliminary data.</text>
</comment>
<dbReference type="Gene3D" id="1.50.10.100">
    <property type="entry name" value="Chondroitin AC/alginate lyase"/>
    <property type="match status" value="1"/>
</dbReference>
<dbReference type="Gene3D" id="2.70.98.70">
    <property type="match status" value="1"/>
</dbReference>
<dbReference type="RefSeq" id="WP_183640579.1">
    <property type="nucleotide sequence ID" value="NZ_JACHBL010000001.1"/>
</dbReference>
<reference evidence="5 6" key="1">
    <citation type="submission" date="2020-08" db="EMBL/GenBank/DDBJ databases">
        <title>Sequencing the genomes of 1000 actinobacteria strains.</title>
        <authorList>
            <person name="Klenk H.-P."/>
        </authorList>
    </citation>
    <scope>NUCLEOTIDE SEQUENCE [LARGE SCALE GENOMIC DNA]</scope>
    <source>
        <strain evidence="5 6">DSM 23694</strain>
    </source>
</reference>
<gene>
    <name evidence="5" type="ORF">BKA12_000621</name>
</gene>
<feature type="compositionally biased region" description="Low complexity" evidence="2">
    <location>
        <begin position="43"/>
        <end position="57"/>
    </location>
</feature>
<evidence type="ECO:0000256" key="3">
    <source>
        <dbReference type="SAM" id="SignalP"/>
    </source>
</evidence>
<name>A0A7W8Y9X0_9MICC</name>
<comment type="subcellular location">
    <subcellularLocation>
        <location evidence="1">Cell envelope</location>
    </subcellularLocation>
</comment>
<dbReference type="GO" id="GO:0016829">
    <property type="term" value="F:lyase activity"/>
    <property type="evidence" value="ECO:0007669"/>
    <property type="project" value="InterPro"/>
</dbReference>
<keyword evidence="6" id="KW-1185">Reference proteome</keyword>
<evidence type="ECO:0000313" key="5">
    <source>
        <dbReference type="EMBL" id="MBB5597541.1"/>
    </source>
</evidence>
<dbReference type="Pfam" id="PF07940">
    <property type="entry name" value="Hepar_II_III_C"/>
    <property type="match status" value="1"/>
</dbReference>
<keyword evidence="3" id="KW-0732">Signal</keyword>
<evidence type="ECO:0000259" key="4">
    <source>
        <dbReference type="Pfam" id="PF07940"/>
    </source>
</evidence>
<feature type="region of interest" description="Disordered" evidence="2">
    <location>
        <begin position="30"/>
        <end position="112"/>
    </location>
</feature>
<dbReference type="EMBL" id="JACHBL010000001">
    <property type="protein sequence ID" value="MBB5597541.1"/>
    <property type="molecule type" value="Genomic_DNA"/>
</dbReference>
<organism evidence="5 6">
    <name type="scientific">Neomicrococcus lactis</name>
    <dbReference type="NCBI Taxonomy" id="732241"/>
    <lineage>
        <taxon>Bacteria</taxon>
        <taxon>Bacillati</taxon>
        <taxon>Actinomycetota</taxon>
        <taxon>Actinomycetes</taxon>
        <taxon>Micrococcales</taxon>
        <taxon>Micrococcaceae</taxon>
        <taxon>Neomicrococcus</taxon>
    </lineage>
</organism>
<sequence>MARILQRSLTTAILSLSLVMTLCPGSAAEASTGRAASSTQVNSATMAGGTTASSSPAADDDFTPRTVEPRYDSVPGEISAPEDEIAPPIVGSKPEQESPDSSESPTATATPVYQCDNYGQLPRYNSVATNAADYYNWNIFPNTKVGDGRGNINWKLDPYADLGWTLWFSSLRWIGPSIEAARKGDGTAFIKAETIIKDWIRDHPVSWLSDLDDIEANTHRLNVLICFREVVMLRNGGIFPSSYQWLLDSLNLHAKHNIARWSGAHNHGTSENKALLGLGCLINRKDYQEIAVSRVEEAYPYQVDSQGLSNEASPMYADFNYRLFRQVRDLMTRCGWTSTLVNSRLGLMGDAIGHMVNGTGKFFQYGDTEVSKPLSPGTPGMLWAATNGLHGSHSTPRIRIFKAGPVFGRSSWGTRETGFANEVAWMLRGGTGKEKKAHRGDLLQLLFTARGRDIVIDAGHPGIVGAPWEPWGRGTLAHNTINIPTLDMTIGGTASVTRYSFPTNGKGDYLEMTQSFGAKGNRTRGILMMKGPDAAVVLDRTVIVDSTKRHTIQTQWAVPADQTTTVPGRSVARSAAPSNTLTTFVHIPFWGVQEVQRGETQLYRGVVGTTPRGHWYPLQQQRQPTDQLVFSRFGNRVGTISVIVPARKTAGVGVTRSKYPDGATKLVIRIGTDVIEVRITAGGYMSQVR</sequence>
<dbReference type="InterPro" id="IPR008929">
    <property type="entry name" value="Chondroitin_lyas"/>
</dbReference>
<feature type="chain" id="PRO_5031278516" description="Heparinase II/III-like C-terminal domain-containing protein" evidence="3">
    <location>
        <begin position="28"/>
        <end position="689"/>
    </location>
</feature>
<dbReference type="GO" id="GO:0030313">
    <property type="term" value="C:cell envelope"/>
    <property type="evidence" value="ECO:0007669"/>
    <property type="project" value="UniProtKB-SubCell"/>
</dbReference>
<protein>
    <recommendedName>
        <fullName evidence="4">Heparinase II/III-like C-terminal domain-containing protein</fullName>
    </recommendedName>
</protein>
<evidence type="ECO:0000256" key="1">
    <source>
        <dbReference type="ARBA" id="ARBA00004196"/>
    </source>
</evidence>
<dbReference type="SUPFAM" id="SSF48230">
    <property type="entry name" value="Chondroitin AC/alginate lyase"/>
    <property type="match status" value="1"/>
</dbReference>
<evidence type="ECO:0000313" key="6">
    <source>
        <dbReference type="Proteomes" id="UP000523863"/>
    </source>
</evidence>
<feature type="domain" description="Heparinase II/III-like C-terminal" evidence="4">
    <location>
        <begin position="440"/>
        <end position="500"/>
    </location>
</feature>